<dbReference type="SMART" id="SM00028">
    <property type="entry name" value="TPR"/>
    <property type="match status" value="7"/>
</dbReference>
<dbReference type="Pfam" id="PF13181">
    <property type="entry name" value="TPR_8"/>
    <property type="match status" value="1"/>
</dbReference>
<keyword evidence="1" id="KW-0677">Repeat</keyword>
<name>A0A478ECT4_TALPI</name>
<organism evidence="5 6">
    <name type="scientific">Talaromyces pinophilus</name>
    <name type="common">Penicillium pinophilum</name>
    <dbReference type="NCBI Taxonomy" id="128442"/>
    <lineage>
        <taxon>Eukaryota</taxon>
        <taxon>Fungi</taxon>
        <taxon>Dikarya</taxon>
        <taxon>Ascomycota</taxon>
        <taxon>Pezizomycotina</taxon>
        <taxon>Eurotiomycetes</taxon>
        <taxon>Eurotiomycetidae</taxon>
        <taxon>Eurotiales</taxon>
        <taxon>Trichocomaceae</taxon>
        <taxon>Talaromyces</taxon>
        <taxon>Talaromyces sect. Talaromyces</taxon>
    </lineage>
</organism>
<evidence type="ECO:0000313" key="5">
    <source>
        <dbReference type="EMBL" id="GAM43106.1"/>
    </source>
</evidence>
<dbReference type="InterPro" id="IPR019734">
    <property type="entry name" value="TPR_rpt"/>
</dbReference>
<proteinExistence type="predicted"/>
<dbReference type="Gene3D" id="1.25.40.10">
    <property type="entry name" value="Tetratricopeptide repeat domain"/>
    <property type="match status" value="1"/>
</dbReference>
<dbReference type="PROSITE" id="PS50005">
    <property type="entry name" value="TPR"/>
    <property type="match status" value="2"/>
</dbReference>
<dbReference type="PANTHER" id="PTHR10039">
    <property type="entry name" value="AMELOGENIN"/>
    <property type="match status" value="1"/>
</dbReference>
<dbReference type="InterPro" id="IPR011990">
    <property type="entry name" value="TPR-like_helical_dom_sf"/>
</dbReference>
<dbReference type="AlphaFoldDB" id="A0A478ECT4"/>
<evidence type="ECO:0000259" key="4">
    <source>
        <dbReference type="Pfam" id="PF24883"/>
    </source>
</evidence>
<feature type="domain" description="Nephrocystin 3-like N-terminal" evidence="4">
    <location>
        <begin position="319"/>
        <end position="446"/>
    </location>
</feature>
<keyword evidence="6" id="KW-1185">Reference proteome</keyword>
<keyword evidence="2" id="KW-0802">TPR repeat</keyword>
<dbReference type="SUPFAM" id="SSF48452">
    <property type="entry name" value="TPR-like"/>
    <property type="match status" value="2"/>
</dbReference>
<reference evidence="6" key="1">
    <citation type="journal article" date="2015" name="Genome Announc.">
        <title>Draft genome sequence of Talaromyces cellulolyticus strain Y-94, a source of lignocellulosic biomass-degrading enzymes.</title>
        <authorList>
            <person name="Fujii T."/>
            <person name="Koike H."/>
            <person name="Sawayama S."/>
            <person name="Yano S."/>
            <person name="Inoue H."/>
        </authorList>
    </citation>
    <scope>NUCLEOTIDE SEQUENCE [LARGE SCALE GENOMIC DNA]</scope>
    <source>
        <strain evidence="6">Y-94</strain>
    </source>
</reference>
<protein>
    <recommendedName>
        <fullName evidence="4">Nephrocystin 3-like N-terminal domain-containing protein</fullName>
    </recommendedName>
</protein>
<evidence type="ECO:0000256" key="1">
    <source>
        <dbReference type="ARBA" id="ARBA00022737"/>
    </source>
</evidence>
<evidence type="ECO:0000256" key="2">
    <source>
        <dbReference type="PROSITE-ProRule" id="PRU00339"/>
    </source>
</evidence>
<evidence type="ECO:0000313" key="6">
    <source>
        <dbReference type="Proteomes" id="UP000053095"/>
    </source>
</evidence>
<dbReference type="Pfam" id="PF24883">
    <property type="entry name" value="NPHP3_N"/>
    <property type="match status" value="1"/>
</dbReference>
<feature type="repeat" description="TPR" evidence="2">
    <location>
        <begin position="765"/>
        <end position="798"/>
    </location>
</feature>
<dbReference type="Gene3D" id="3.40.50.300">
    <property type="entry name" value="P-loop containing nucleotide triphosphate hydrolases"/>
    <property type="match status" value="1"/>
</dbReference>
<accession>A0A478ECT4</accession>
<gene>
    <name evidence="5" type="ORF">TCE0_044f17647</name>
</gene>
<feature type="repeat" description="TPR" evidence="2">
    <location>
        <begin position="542"/>
        <end position="575"/>
    </location>
</feature>
<feature type="region of interest" description="Disordered" evidence="3">
    <location>
        <begin position="14"/>
        <end position="47"/>
    </location>
</feature>
<evidence type="ECO:0000256" key="3">
    <source>
        <dbReference type="SAM" id="MobiDB-lite"/>
    </source>
</evidence>
<dbReference type="EMBL" id="DF933840">
    <property type="protein sequence ID" value="GAM43106.1"/>
    <property type="molecule type" value="Genomic_DNA"/>
</dbReference>
<dbReference type="Proteomes" id="UP000053095">
    <property type="component" value="Unassembled WGS sequence"/>
</dbReference>
<dbReference type="InterPro" id="IPR056884">
    <property type="entry name" value="NPHP3-like_N"/>
</dbReference>
<dbReference type="InterPro" id="IPR027417">
    <property type="entry name" value="P-loop_NTPase"/>
</dbReference>
<sequence length="1028" mass="115806">MKGLFKKSIKSLKKPGKEGLAVKLHVSTPPAPSPENTSQVNDHNDSLSDDYTQQLQLASQQLQKTIQRYHEQNNLNGAQGVSFDAQYEFTATSSPEQLASLIQTIVSQDKQKDGMLRRVSETAGKIYPLASLVLRLGTAVGEAFQPVKALMSSLTIVLDLSEQERSRAKGFQHTLQSVTYQCSRIAEVQKTTVDGDWNHLVIQKSTQLLTAIIQYFNESIIFFSQGPSQILGSVILLGQDRYAGVKAALDQAIVEYDQALLLQIAVSTISKGTQPGDAVTISHEAKKKPDKAELLEWLKASYWETEAQFMTSCKRLQEGSFSWFPSLEPFSKWRRKESNGLWLTAAPGFGKSVLAAHAVGLLKAEHPEAAVLYFFCSRTNPQLNTWKRLVHTLAAQLVVNIPSTQEYFQDLQDRKYESEDTSLLFETLLVTPLSKVDSEIFIVIDGTNWKEPGLSSIVFLQTKKTAQILLWNEIAGDTSRSASYNDYASTTASHVQRLGELGGFLPFIGLHSGNYAYGHLVANDPSCPRFFLSALDEYPDWWHLHDGLGSWYYRTSNKMKAVETLEKAIKCSPESAVSTRTLYWTAKCELFLETGNVMGAIETLRQAEQLCSERESYQYWKRMAHILEERNCWDEVKTVYTDALNKRSVGRYEYWSGLSEAYSKLGDWRGALDVLFEALRDKSQHTERYMHFKKICRLATDLRDCFLFDQSIEVLHSAITNDPDNGPQYHTLIANTYMAAGMWSQAVESYESILNGGDIDSKARSTIHVDLGGAYLAMGKLEEAVATYEQGMDQSDDSTRCLPSKLALGYMIAGEFAEAIRILRRCITVTHMSASEGFDDEFQAELFMDMQLNLGKCFEATGRHEDAKSTYMAGINVIGKIKDGIKNIPEQDDSKTPMWRSNARFFMAYGELLERTGSWSGAIQQYEVAETIMSKTRFVEDDDLLKWEYENCLKTIAQIRGGIPRDSAAEKLISENMLQLRSVDGYRIDWYSFMNSDMPRYRGGEDGWAARIRCFRADMSLDRSPDGV</sequence>